<evidence type="ECO:0000256" key="2">
    <source>
        <dbReference type="ARBA" id="ARBA00010617"/>
    </source>
</evidence>
<comment type="caution">
    <text evidence="9">The sequence shown here is derived from an EMBL/GenBank/DDBJ whole genome shotgun (WGS) entry which is preliminary data.</text>
</comment>
<keyword evidence="8" id="KW-0472">Membrane</keyword>
<name>A0ABR2XGW8_9PEZI</name>
<gene>
    <name evidence="9" type="ORF">SCAR479_10312</name>
</gene>
<evidence type="ECO:0000256" key="5">
    <source>
        <dbReference type="ARBA" id="ARBA00023002"/>
    </source>
</evidence>
<keyword evidence="4 7" id="KW-0479">Metal-binding</keyword>
<accession>A0ABR2XGW8</accession>
<dbReference type="InterPro" id="IPR036396">
    <property type="entry name" value="Cyt_P450_sf"/>
</dbReference>
<feature type="transmembrane region" description="Helical" evidence="8">
    <location>
        <begin position="6"/>
        <end position="31"/>
    </location>
</feature>
<dbReference type="PANTHER" id="PTHR24305:SF96">
    <property type="entry name" value="CYTOCHROME P450 MONOOXYGENASE STCB-RELATED"/>
    <property type="match status" value="1"/>
</dbReference>
<evidence type="ECO:0000256" key="3">
    <source>
        <dbReference type="ARBA" id="ARBA00022617"/>
    </source>
</evidence>
<keyword evidence="6 7" id="KW-0408">Iron</keyword>
<evidence type="ECO:0000313" key="10">
    <source>
        <dbReference type="Proteomes" id="UP001465668"/>
    </source>
</evidence>
<comment type="cofactor">
    <cofactor evidence="1">
        <name>heme</name>
        <dbReference type="ChEBI" id="CHEBI:30413"/>
    </cofactor>
</comment>
<evidence type="ECO:0000256" key="1">
    <source>
        <dbReference type="ARBA" id="ARBA00001971"/>
    </source>
</evidence>
<keyword evidence="7" id="KW-0503">Monooxygenase</keyword>
<reference evidence="9 10" key="1">
    <citation type="submission" date="2024-02" db="EMBL/GenBank/DDBJ databases">
        <title>First draft genome assembly of two strains of Seiridium cardinale.</title>
        <authorList>
            <person name="Emiliani G."/>
            <person name="Scali E."/>
        </authorList>
    </citation>
    <scope>NUCLEOTIDE SEQUENCE [LARGE SCALE GENOMIC DNA]</scope>
    <source>
        <strain evidence="9 10">BM-138-000479</strain>
    </source>
</reference>
<dbReference type="CDD" id="cd11059">
    <property type="entry name" value="CYP_fungal"/>
    <property type="match status" value="1"/>
</dbReference>
<evidence type="ECO:0000256" key="6">
    <source>
        <dbReference type="ARBA" id="ARBA00023004"/>
    </source>
</evidence>
<dbReference type="Gene3D" id="1.10.630.10">
    <property type="entry name" value="Cytochrome P450"/>
    <property type="match status" value="1"/>
</dbReference>
<dbReference type="PRINTS" id="PR00385">
    <property type="entry name" value="P450"/>
</dbReference>
<keyword evidence="3 7" id="KW-0349">Heme</keyword>
<evidence type="ECO:0000256" key="4">
    <source>
        <dbReference type="ARBA" id="ARBA00022723"/>
    </source>
</evidence>
<dbReference type="PRINTS" id="PR00463">
    <property type="entry name" value="EP450I"/>
</dbReference>
<dbReference type="SUPFAM" id="SSF48264">
    <property type="entry name" value="Cytochrome P450"/>
    <property type="match status" value="1"/>
</dbReference>
<keyword evidence="10" id="KW-1185">Reference proteome</keyword>
<dbReference type="EMBL" id="JARVKM010000055">
    <property type="protein sequence ID" value="KAK9772982.1"/>
    <property type="molecule type" value="Genomic_DNA"/>
</dbReference>
<evidence type="ECO:0000313" key="9">
    <source>
        <dbReference type="EMBL" id="KAK9772982.1"/>
    </source>
</evidence>
<dbReference type="InterPro" id="IPR002401">
    <property type="entry name" value="Cyt_P450_E_grp-I"/>
</dbReference>
<evidence type="ECO:0000256" key="8">
    <source>
        <dbReference type="SAM" id="Phobius"/>
    </source>
</evidence>
<keyword evidence="5 7" id="KW-0560">Oxidoreductase</keyword>
<organism evidence="9 10">
    <name type="scientific">Seiridium cardinale</name>
    <dbReference type="NCBI Taxonomy" id="138064"/>
    <lineage>
        <taxon>Eukaryota</taxon>
        <taxon>Fungi</taxon>
        <taxon>Dikarya</taxon>
        <taxon>Ascomycota</taxon>
        <taxon>Pezizomycotina</taxon>
        <taxon>Sordariomycetes</taxon>
        <taxon>Xylariomycetidae</taxon>
        <taxon>Amphisphaeriales</taxon>
        <taxon>Sporocadaceae</taxon>
        <taxon>Seiridium</taxon>
    </lineage>
</organism>
<keyword evidence="8" id="KW-1133">Transmembrane helix</keyword>
<dbReference type="PANTHER" id="PTHR24305">
    <property type="entry name" value="CYTOCHROME P450"/>
    <property type="match status" value="1"/>
</dbReference>
<dbReference type="Pfam" id="PF00067">
    <property type="entry name" value="p450"/>
    <property type="match status" value="1"/>
</dbReference>
<sequence>MALLDGLSAIVNTHFSIVAILLGLCLLYTVASTKKVLTGPLSSLPGPFLSRWTDLHVRLILVFGKRAQYVHWLHQKYGPVVRVGPDTVDVSDGEAALSIHRAKGGFAKSSFYDTGGRVQSMFSTRDRKFHANRRRLLGPCFTEASLNTMQPIIDDLARLAIENMRQEASSSAGSVDVLKWWTLFAMDTIGQLSIGESFGMVESGVKNEFAEDISNAGSVLPLRTAFPTLIWIGNYLPLPFFRNIALSRQRIVAHMSQRTASYLKLIKEDTDKGKGTIFSSLVRGNSAELTPLDLTIESLSYITAGTDTTAVTLAYLIWAVCRDPGIKERLVRELQPLPESPTYKDVKNLPYLNCVIQEALRRYGAAPGALPRDVPTEGLTVGSHHIPGGVVVSTQGYSLHRDSKIFPDPEKFNPSRWEHPTQEATDSLMAFGTGPRGCIGVHLAKMELRLVTALFFKNFPGAKVSKQGGMSDADMDEMTSFLLMPRGHRCLIELI</sequence>
<dbReference type="InterPro" id="IPR050121">
    <property type="entry name" value="Cytochrome_P450_monoxygenase"/>
</dbReference>
<keyword evidence="8" id="KW-0812">Transmembrane</keyword>
<dbReference type="PROSITE" id="PS00086">
    <property type="entry name" value="CYTOCHROME_P450"/>
    <property type="match status" value="1"/>
</dbReference>
<protein>
    <submittedName>
        <fullName evidence="9">Cytochrome P450</fullName>
    </submittedName>
</protein>
<dbReference type="Proteomes" id="UP001465668">
    <property type="component" value="Unassembled WGS sequence"/>
</dbReference>
<evidence type="ECO:0000256" key="7">
    <source>
        <dbReference type="RuleBase" id="RU000461"/>
    </source>
</evidence>
<dbReference type="InterPro" id="IPR001128">
    <property type="entry name" value="Cyt_P450"/>
</dbReference>
<dbReference type="InterPro" id="IPR017972">
    <property type="entry name" value="Cyt_P450_CS"/>
</dbReference>
<comment type="similarity">
    <text evidence="2 7">Belongs to the cytochrome P450 family.</text>
</comment>
<proteinExistence type="inferred from homology"/>